<feature type="transmembrane region" description="Helical" evidence="2">
    <location>
        <begin position="191"/>
        <end position="213"/>
    </location>
</feature>
<dbReference type="AlphaFoldDB" id="A0A517QPD2"/>
<feature type="transmembrane region" description="Helical" evidence="2">
    <location>
        <begin position="247"/>
        <end position="265"/>
    </location>
</feature>
<dbReference type="Gene3D" id="1.20.120.1220">
    <property type="match status" value="1"/>
</dbReference>
<dbReference type="InterPro" id="IPR050882">
    <property type="entry name" value="Prepilin_peptidase/N-MTase"/>
</dbReference>
<gene>
    <name evidence="4" type="ORF">Mal48_27360</name>
</gene>
<evidence type="ECO:0000313" key="5">
    <source>
        <dbReference type="Proteomes" id="UP000315724"/>
    </source>
</evidence>
<feature type="transmembrane region" description="Helical" evidence="2">
    <location>
        <begin position="291"/>
        <end position="312"/>
    </location>
</feature>
<evidence type="ECO:0000256" key="2">
    <source>
        <dbReference type="SAM" id="Phobius"/>
    </source>
</evidence>
<feature type="transmembrane region" description="Helical" evidence="2">
    <location>
        <begin position="50"/>
        <end position="70"/>
    </location>
</feature>
<dbReference type="GO" id="GO:0006465">
    <property type="term" value="P:signal peptide processing"/>
    <property type="evidence" value="ECO:0007669"/>
    <property type="project" value="TreeGrafter"/>
</dbReference>
<reference evidence="4 5" key="1">
    <citation type="submission" date="2019-02" db="EMBL/GenBank/DDBJ databases">
        <title>Deep-cultivation of Planctomycetes and their phenomic and genomic characterization uncovers novel biology.</title>
        <authorList>
            <person name="Wiegand S."/>
            <person name="Jogler M."/>
            <person name="Boedeker C."/>
            <person name="Pinto D."/>
            <person name="Vollmers J."/>
            <person name="Rivas-Marin E."/>
            <person name="Kohn T."/>
            <person name="Peeters S.H."/>
            <person name="Heuer A."/>
            <person name="Rast P."/>
            <person name="Oberbeckmann S."/>
            <person name="Bunk B."/>
            <person name="Jeske O."/>
            <person name="Meyerdierks A."/>
            <person name="Storesund J.E."/>
            <person name="Kallscheuer N."/>
            <person name="Luecker S."/>
            <person name="Lage O.M."/>
            <person name="Pohl T."/>
            <person name="Merkel B.J."/>
            <person name="Hornburger P."/>
            <person name="Mueller R.-W."/>
            <person name="Bruemmer F."/>
            <person name="Labrenz M."/>
            <person name="Spormann A.M."/>
            <person name="Op den Camp H."/>
            <person name="Overmann J."/>
            <person name="Amann R."/>
            <person name="Jetten M.S.M."/>
            <person name="Mascher T."/>
            <person name="Medema M.H."/>
            <person name="Devos D.P."/>
            <person name="Kaster A.-K."/>
            <person name="Ovreas L."/>
            <person name="Rohde M."/>
            <person name="Galperin M.Y."/>
            <person name="Jogler C."/>
        </authorList>
    </citation>
    <scope>NUCLEOTIDE SEQUENCE [LARGE SCALE GENOMIC DNA]</scope>
    <source>
        <strain evidence="4 5">Mal48</strain>
    </source>
</reference>
<dbReference type="InterPro" id="IPR000045">
    <property type="entry name" value="Prepilin_IV_endopep_pep"/>
</dbReference>
<dbReference type="PANTHER" id="PTHR30487:SF0">
    <property type="entry name" value="PREPILIN LEADER PEPTIDASE_N-METHYLTRANSFERASE-RELATED"/>
    <property type="match status" value="1"/>
</dbReference>
<dbReference type="GO" id="GO:0004190">
    <property type="term" value="F:aspartic-type endopeptidase activity"/>
    <property type="evidence" value="ECO:0007669"/>
    <property type="project" value="InterPro"/>
</dbReference>
<sequence length="322" mass="36030">MWEQEIALGITTLSLREFMLACAAVFGVLTFVGTKKSLIDCELEPKSWPLLFGVSGAILSALFVICVIAYQCQHTPVVRPEEHWRNLRVIYHLCLLSLLLMITATDLRNYYILEWTCWLGIVIGIGGAVASGEFQLVHVWIDWNQEQPQLRGPYFPPWLASHQHLHGFVWSLCGIVAGVSLAALTKFISSFILRMPTLGTGDIYLMAMIGAFLGWQPTIIAFAIAPLFALIVGGCVRAVSNRPALPYGPFLALGATATLFTWKWIWMLEVPLAENADRDSIFAVRRFFGDWVSMTVTIGLSVTLFVLLLGMLRFYKSLDLKR</sequence>
<dbReference type="PANTHER" id="PTHR30487">
    <property type="entry name" value="TYPE 4 PREPILIN-LIKE PROTEINS LEADER PEPTIDE-PROCESSING ENZYME"/>
    <property type="match status" value="1"/>
</dbReference>
<evidence type="ECO:0000313" key="4">
    <source>
        <dbReference type="EMBL" id="QDT33483.1"/>
    </source>
</evidence>
<evidence type="ECO:0000259" key="3">
    <source>
        <dbReference type="Pfam" id="PF01478"/>
    </source>
</evidence>
<protein>
    <submittedName>
        <fullName evidence="4">Type IV leader peptidase family protein</fullName>
    </submittedName>
</protein>
<dbReference type="GO" id="GO:0005886">
    <property type="term" value="C:plasma membrane"/>
    <property type="evidence" value="ECO:0007669"/>
    <property type="project" value="TreeGrafter"/>
</dbReference>
<comment type="similarity">
    <text evidence="1">Belongs to the peptidase A24 family.</text>
</comment>
<feature type="domain" description="Prepilin type IV endopeptidase peptidase" evidence="3">
    <location>
        <begin position="169"/>
        <end position="233"/>
    </location>
</feature>
<dbReference type="KEGG" id="tpol:Mal48_27360"/>
<feature type="transmembrane region" description="Helical" evidence="2">
    <location>
        <begin position="219"/>
        <end position="240"/>
    </location>
</feature>
<evidence type="ECO:0000256" key="1">
    <source>
        <dbReference type="ARBA" id="ARBA00005801"/>
    </source>
</evidence>
<feature type="transmembrane region" description="Helical" evidence="2">
    <location>
        <begin position="119"/>
        <end position="141"/>
    </location>
</feature>
<name>A0A517QPD2_9PLAN</name>
<feature type="transmembrane region" description="Helical" evidence="2">
    <location>
        <begin position="6"/>
        <end position="29"/>
    </location>
</feature>
<keyword evidence="2" id="KW-1133">Transmembrane helix</keyword>
<accession>A0A517QPD2</accession>
<proteinExistence type="inferred from homology"/>
<dbReference type="EMBL" id="CP036267">
    <property type="protein sequence ID" value="QDT33483.1"/>
    <property type="molecule type" value="Genomic_DNA"/>
</dbReference>
<dbReference type="RefSeq" id="WP_231740022.1">
    <property type="nucleotide sequence ID" value="NZ_CP036267.1"/>
</dbReference>
<dbReference type="Proteomes" id="UP000315724">
    <property type="component" value="Chromosome"/>
</dbReference>
<dbReference type="Pfam" id="PF01478">
    <property type="entry name" value="Peptidase_A24"/>
    <property type="match status" value="1"/>
</dbReference>
<organism evidence="4 5">
    <name type="scientific">Thalassoglobus polymorphus</name>
    <dbReference type="NCBI Taxonomy" id="2527994"/>
    <lineage>
        <taxon>Bacteria</taxon>
        <taxon>Pseudomonadati</taxon>
        <taxon>Planctomycetota</taxon>
        <taxon>Planctomycetia</taxon>
        <taxon>Planctomycetales</taxon>
        <taxon>Planctomycetaceae</taxon>
        <taxon>Thalassoglobus</taxon>
    </lineage>
</organism>
<keyword evidence="5" id="KW-1185">Reference proteome</keyword>
<feature type="transmembrane region" description="Helical" evidence="2">
    <location>
        <begin position="165"/>
        <end position="184"/>
    </location>
</feature>
<keyword evidence="2" id="KW-0812">Transmembrane</keyword>
<keyword evidence="2" id="KW-0472">Membrane</keyword>